<dbReference type="Proteomes" id="UP000193144">
    <property type="component" value="Unassembled WGS sequence"/>
</dbReference>
<organism evidence="2 3">
    <name type="scientific">Clohesyomyces aquaticus</name>
    <dbReference type="NCBI Taxonomy" id="1231657"/>
    <lineage>
        <taxon>Eukaryota</taxon>
        <taxon>Fungi</taxon>
        <taxon>Dikarya</taxon>
        <taxon>Ascomycota</taxon>
        <taxon>Pezizomycotina</taxon>
        <taxon>Dothideomycetes</taxon>
        <taxon>Pleosporomycetidae</taxon>
        <taxon>Pleosporales</taxon>
        <taxon>Lindgomycetaceae</taxon>
        <taxon>Clohesyomyces</taxon>
    </lineage>
</organism>
<dbReference type="EMBL" id="MCFA01000184">
    <property type="protein sequence ID" value="ORY00390.1"/>
    <property type="molecule type" value="Genomic_DNA"/>
</dbReference>
<evidence type="ECO:0000256" key="1">
    <source>
        <dbReference type="SAM" id="SignalP"/>
    </source>
</evidence>
<keyword evidence="3" id="KW-1185">Reference proteome</keyword>
<comment type="caution">
    <text evidence="2">The sequence shown here is derived from an EMBL/GenBank/DDBJ whole genome shotgun (WGS) entry which is preliminary data.</text>
</comment>
<feature type="chain" id="PRO_5013141489" evidence="1">
    <location>
        <begin position="22"/>
        <end position="292"/>
    </location>
</feature>
<gene>
    <name evidence="2" type="ORF">BCR34DRAFT_592594</name>
</gene>
<sequence>MRAFWTLLGPYILLLMRRASASPPNASCPAGGTLVTDSRAAPGRLGVQRVRAGDAGGGLCSCRRARKRTMNSPHQPVEGGRQCASPVGGVVGGDFGVQTLAGSPCPPAFPALAFGPCSLRKSRKRVGAPRRHVARLLLFTAYVREGSSQITPWAWRARLRKRRPACLCCALRCCASVGLGYPYVVRKILHSHASEINYIRKPGPAAGGRNNLDGLSQPFDELSLFIGLKGSLSSGSVDRNVTLGDRSKIADMRVATLYAGARLWCRVTVAEVFSDIEGSSTSLIRHRAYSRR</sequence>
<name>A0A1Y1YQU0_9PLEO</name>
<accession>A0A1Y1YQU0</accession>
<dbReference type="AlphaFoldDB" id="A0A1Y1YQU0"/>
<reference evidence="2 3" key="1">
    <citation type="submission" date="2016-07" db="EMBL/GenBank/DDBJ databases">
        <title>Pervasive Adenine N6-methylation of Active Genes in Fungi.</title>
        <authorList>
            <consortium name="DOE Joint Genome Institute"/>
            <person name="Mondo S.J."/>
            <person name="Dannebaum R.O."/>
            <person name="Kuo R.C."/>
            <person name="Labutti K."/>
            <person name="Haridas S."/>
            <person name="Kuo A."/>
            <person name="Salamov A."/>
            <person name="Ahrendt S.R."/>
            <person name="Lipzen A."/>
            <person name="Sullivan W."/>
            <person name="Andreopoulos W.B."/>
            <person name="Clum A."/>
            <person name="Lindquist E."/>
            <person name="Daum C."/>
            <person name="Ramamoorthy G.K."/>
            <person name="Gryganskyi A."/>
            <person name="Culley D."/>
            <person name="Magnuson J.K."/>
            <person name="James T.Y."/>
            <person name="O'Malley M.A."/>
            <person name="Stajich J.E."/>
            <person name="Spatafora J.W."/>
            <person name="Visel A."/>
            <person name="Grigoriev I.V."/>
        </authorList>
    </citation>
    <scope>NUCLEOTIDE SEQUENCE [LARGE SCALE GENOMIC DNA]</scope>
    <source>
        <strain evidence="2 3">CBS 115471</strain>
    </source>
</reference>
<evidence type="ECO:0000313" key="3">
    <source>
        <dbReference type="Proteomes" id="UP000193144"/>
    </source>
</evidence>
<keyword evidence="1" id="KW-0732">Signal</keyword>
<protein>
    <submittedName>
        <fullName evidence="2">Uncharacterized protein</fullName>
    </submittedName>
</protein>
<feature type="signal peptide" evidence="1">
    <location>
        <begin position="1"/>
        <end position="21"/>
    </location>
</feature>
<evidence type="ECO:0000313" key="2">
    <source>
        <dbReference type="EMBL" id="ORY00390.1"/>
    </source>
</evidence>
<proteinExistence type="predicted"/>